<protein>
    <submittedName>
        <fullName evidence="2">Uncharacterized protein</fullName>
    </submittedName>
</protein>
<dbReference type="Proteomes" id="UP000318288">
    <property type="component" value="Unassembled WGS sequence"/>
</dbReference>
<keyword evidence="1" id="KW-0472">Membrane</keyword>
<organism evidence="2 3">
    <name type="scientific">Rubripirellula tenax</name>
    <dbReference type="NCBI Taxonomy" id="2528015"/>
    <lineage>
        <taxon>Bacteria</taxon>
        <taxon>Pseudomonadati</taxon>
        <taxon>Planctomycetota</taxon>
        <taxon>Planctomycetia</taxon>
        <taxon>Pirellulales</taxon>
        <taxon>Pirellulaceae</taxon>
        <taxon>Rubripirellula</taxon>
    </lineage>
</organism>
<feature type="transmembrane region" description="Helical" evidence="1">
    <location>
        <begin position="57"/>
        <end position="79"/>
    </location>
</feature>
<evidence type="ECO:0000313" key="3">
    <source>
        <dbReference type="Proteomes" id="UP000318288"/>
    </source>
</evidence>
<gene>
    <name evidence="2" type="ORF">Poly51_59550</name>
</gene>
<keyword evidence="1" id="KW-0812">Transmembrane</keyword>
<dbReference type="AlphaFoldDB" id="A0A5C6EB15"/>
<accession>A0A5C6EB15</accession>
<sequence length="144" mass="15824">MDNRSSPPGYGRRSPTELPMVVDKPRFSIRQLLALTTLCGLYFALQHGEPKFTVSNFSFVWLTLAANALFFCLLAIIGLRFCKRRGIVAAIIGLAFLINSGNHLVYAIEYTLTGDSGPFGAFLDRTGLGYDGPVYLGINAWVTE</sequence>
<name>A0A5C6EB15_9BACT</name>
<comment type="caution">
    <text evidence="2">The sequence shown here is derived from an EMBL/GenBank/DDBJ whole genome shotgun (WGS) entry which is preliminary data.</text>
</comment>
<evidence type="ECO:0000256" key="1">
    <source>
        <dbReference type="SAM" id="Phobius"/>
    </source>
</evidence>
<evidence type="ECO:0000313" key="2">
    <source>
        <dbReference type="EMBL" id="TWU44686.1"/>
    </source>
</evidence>
<dbReference type="EMBL" id="SJPW01000010">
    <property type="protein sequence ID" value="TWU44686.1"/>
    <property type="molecule type" value="Genomic_DNA"/>
</dbReference>
<keyword evidence="1" id="KW-1133">Transmembrane helix</keyword>
<feature type="transmembrane region" description="Helical" evidence="1">
    <location>
        <begin position="86"/>
        <end position="108"/>
    </location>
</feature>
<reference evidence="2 3" key="1">
    <citation type="submission" date="2019-02" db="EMBL/GenBank/DDBJ databases">
        <title>Deep-cultivation of Planctomycetes and their phenomic and genomic characterization uncovers novel biology.</title>
        <authorList>
            <person name="Wiegand S."/>
            <person name="Jogler M."/>
            <person name="Boedeker C."/>
            <person name="Pinto D."/>
            <person name="Vollmers J."/>
            <person name="Rivas-Marin E."/>
            <person name="Kohn T."/>
            <person name="Peeters S.H."/>
            <person name="Heuer A."/>
            <person name="Rast P."/>
            <person name="Oberbeckmann S."/>
            <person name="Bunk B."/>
            <person name="Jeske O."/>
            <person name="Meyerdierks A."/>
            <person name="Storesund J.E."/>
            <person name="Kallscheuer N."/>
            <person name="Luecker S."/>
            <person name="Lage O.M."/>
            <person name="Pohl T."/>
            <person name="Merkel B.J."/>
            <person name="Hornburger P."/>
            <person name="Mueller R.-W."/>
            <person name="Bruemmer F."/>
            <person name="Labrenz M."/>
            <person name="Spormann A.M."/>
            <person name="Op Den Camp H."/>
            <person name="Overmann J."/>
            <person name="Amann R."/>
            <person name="Jetten M.S.M."/>
            <person name="Mascher T."/>
            <person name="Medema M.H."/>
            <person name="Devos D.P."/>
            <person name="Kaster A.-K."/>
            <person name="Ovreas L."/>
            <person name="Rohde M."/>
            <person name="Galperin M.Y."/>
            <person name="Jogler C."/>
        </authorList>
    </citation>
    <scope>NUCLEOTIDE SEQUENCE [LARGE SCALE GENOMIC DNA]</scope>
    <source>
        <strain evidence="2 3">Poly51</strain>
    </source>
</reference>
<dbReference type="RefSeq" id="WP_146462345.1">
    <property type="nucleotide sequence ID" value="NZ_SJPW01000010.1"/>
</dbReference>
<keyword evidence="3" id="KW-1185">Reference proteome</keyword>
<proteinExistence type="predicted"/>